<feature type="chain" id="PRO_5009385983" evidence="2">
    <location>
        <begin position="17"/>
        <end position="223"/>
    </location>
</feature>
<evidence type="ECO:0000313" key="4">
    <source>
        <dbReference type="EnsemblFungi" id="MAPG_10993T0"/>
    </source>
</evidence>
<name>A0A0C4EE28_MAGP6</name>
<evidence type="ECO:0000313" key="5">
    <source>
        <dbReference type="Proteomes" id="UP000011715"/>
    </source>
</evidence>
<feature type="region of interest" description="Disordered" evidence="1">
    <location>
        <begin position="95"/>
        <end position="138"/>
    </location>
</feature>
<reference evidence="3" key="3">
    <citation type="submission" date="2011-03" db="EMBL/GenBank/DDBJ databases">
        <title>Annotation of Magnaporthe poae ATCC 64411.</title>
        <authorList>
            <person name="Ma L.-J."/>
            <person name="Dead R."/>
            <person name="Young S.K."/>
            <person name="Zeng Q."/>
            <person name="Gargeya S."/>
            <person name="Fitzgerald M."/>
            <person name="Haas B."/>
            <person name="Abouelleil A."/>
            <person name="Alvarado L."/>
            <person name="Arachchi H.M."/>
            <person name="Berlin A."/>
            <person name="Brown A."/>
            <person name="Chapman S.B."/>
            <person name="Chen Z."/>
            <person name="Dunbar C."/>
            <person name="Freedman E."/>
            <person name="Gearin G."/>
            <person name="Gellesch M."/>
            <person name="Goldberg J."/>
            <person name="Griggs A."/>
            <person name="Gujja S."/>
            <person name="Heiman D."/>
            <person name="Howarth C."/>
            <person name="Larson L."/>
            <person name="Lui A."/>
            <person name="MacDonald P.J.P."/>
            <person name="Mehta T."/>
            <person name="Montmayeur A."/>
            <person name="Murphy C."/>
            <person name="Neiman D."/>
            <person name="Pearson M."/>
            <person name="Priest M."/>
            <person name="Roberts A."/>
            <person name="Saif S."/>
            <person name="Shea T."/>
            <person name="Shenoy N."/>
            <person name="Sisk P."/>
            <person name="Stolte C."/>
            <person name="Sykes S."/>
            <person name="Yandava C."/>
            <person name="Wortman J."/>
            <person name="Nusbaum C."/>
            <person name="Birren B."/>
        </authorList>
    </citation>
    <scope>NUCLEOTIDE SEQUENCE</scope>
    <source>
        <strain evidence="3">ATCC 64411</strain>
    </source>
</reference>
<dbReference type="Proteomes" id="UP000011715">
    <property type="component" value="Unassembled WGS sequence"/>
</dbReference>
<protein>
    <submittedName>
        <fullName evidence="3 4">Uncharacterized protein</fullName>
    </submittedName>
</protein>
<accession>A0A0C4EE28</accession>
<dbReference type="OrthoDB" id="4747243at2759"/>
<evidence type="ECO:0000256" key="1">
    <source>
        <dbReference type="SAM" id="MobiDB-lite"/>
    </source>
</evidence>
<reference evidence="3" key="1">
    <citation type="submission" date="2010-05" db="EMBL/GenBank/DDBJ databases">
        <title>The Genome Sequence of Magnaporthe poae strain ATCC 64411.</title>
        <authorList>
            <consortium name="The Broad Institute Genome Sequencing Platform"/>
            <consortium name="Broad Institute Genome Sequencing Center for Infectious Disease"/>
            <person name="Ma L.-J."/>
            <person name="Dead R."/>
            <person name="Young S."/>
            <person name="Zeng Q."/>
            <person name="Koehrsen M."/>
            <person name="Alvarado L."/>
            <person name="Berlin A."/>
            <person name="Chapman S.B."/>
            <person name="Chen Z."/>
            <person name="Freedman E."/>
            <person name="Gellesch M."/>
            <person name="Goldberg J."/>
            <person name="Griggs A."/>
            <person name="Gujja S."/>
            <person name="Heilman E.R."/>
            <person name="Heiman D."/>
            <person name="Hepburn T."/>
            <person name="Howarth C."/>
            <person name="Jen D."/>
            <person name="Larson L."/>
            <person name="Mehta T."/>
            <person name="Neiman D."/>
            <person name="Pearson M."/>
            <person name="Roberts A."/>
            <person name="Saif S."/>
            <person name="Shea T."/>
            <person name="Shenoy N."/>
            <person name="Sisk P."/>
            <person name="Stolte C."/>
            <person name="Sykes S."/>
            <person name="Walk T."/>
            <person name="White J."/>
            <person name="Yandava C."/>
            <person name="Haas B."/>
            <person name="Nusbaum C."/>
            <person name="Birren B."/>
        </authorList>
    </citation>
    <scope>NUCLEOTIDE SEQUENCE</scope>
    <source>
        <strain evidence="3">ATCC 64411</strain>
    </source>
</reference>
<dbReference type="EMBL" id="GL876979">
    <property type="protein sequence ID" value="KLU92046.1"/>
    <property type="molecule type" value="Genomic_DNA"/>
</dbReference>
<dbReference type="VEuPathDB" id="FungiDB:MAPG_10993"/>
<reference evidence="4" key="4">
    <citation type="journal article" date="2015" name="G3 (Bethesda)">
        <title>Genome sequences of three phytopathogenic species of the Magnaporthaceae family of fungi.</title>
        <authorList>
            <person name="Okagaki L.H."/>
            <person name="Nunes C.C."/>
            <person name="Sailsbery J."/>
            <person name="Clay B."/>
            <person name="Brown D."/>
            <person name="John T."/>
            <person name="Oh Y."/>
            <person name="Young N."/>
            <person name="Fitzgerald M."/>
            <person name="Haas B.J."/>
            <person name="Zeng Q."/>
            <person name="Young S."/>
            <person name="Adiconis X."/>
            <person name="Fan L."/>
            <person name="Levin J.Z."/>
            <person name="Mitchell T.K."/>
            <person name="Okubara P.A."/>
            <person name="Farman M.L."/>
            <person name="Kohn L.M."/>
            <person name="Birren B."/>
            <person name="Ma L.-J."/>
            <person name="Dean R.A."/>
        </authorList>
    </citation>
    <scope>NUCLEOTIDE SEQUENCE</scope>
    <source>
        <strain evidence="4">ATCC 64411 / 73-15</strain>
    </source>
</reference>
<feature type="signal peptide" evidence="2">
    <location>
        <begin position="1"/>
        <end position="16"/>
    </location>
</feature>
<gene>
    <name evidence="3" type="ORF">MAPG_10993</name>
</gene>
<dbReference type="EnsemblFungi" id="MAPG_10993T0">
    <property type="protein sequence ID" value="MAPG_10993T0"/>
    <property type="gene ID" value="MAPG_10993"/>
</dbReference>
<evidence type="ECO:0000313" key="3">
    <source>
        <dbReference type="EMBL" id="KLU92046.1"/>
    </source>
</evidence>
<keyword evidence="5" id="KW-1185">Reference proteome</keyword>
<reference evidence="4" key="5">
    <citation type="submission" date="2015-06" db="UniProtKB">
        <authorList>
            <consortium name="EnsemblFungi"/>
        </authorList>
    </citation>
    <scope>IDENTIFICATION</scope>
    <source>
        <strain evidence="4">ATCC 64411</strain>
    </source>
</reference>
<dbReference type="eggNOG" id="ENOG502RNF4">
    <property type="taxonomic scope" value="Eukaryota"/>
</dbReference>
<dbReference type="OMA" id="PHTRIKS"/>
<organism evidence="4 5">
    <name type="scientific">Magnaporthiopsis poae (strain ATCC 64411 / 73-15)</name>
    <name type="common">Kentucky bluegrass fungus</name>
    <name type="synonym">Magnaporthe poae</name>
    <dbReference type="NCBI Taxonomy" id="644358"/>
    <lineage>
        <taxon>Eukaryota</taxon>
        <taxon>Fungi</taxon>
        <taxon>Dikarya</taxon>
        <taxon>Ascomycota</taxon>
        <taxon>Pezizomycotina</taxon>
        <taxon>Sordariomycetes</taxon>
        <taxon>Sordariomycetidae</taxon>
        <taxon>Magnaporthales</taxon>
        <taxon>Magnaporthaceae</taxon>
        <taxon>Magnaporthiopsis</taxon>
    </lineage>
</organism>
<evidence type="ECO:0000256" key="2">
    <source>
        <dbReference type="SAM" id="SignalP"/>
    </source>
</evidence>
<sequence>MKAALVLPLLLRLAAARPVLSGVDGAVVEAAHSPPHTRIKSATPLPVLNGDAQFPINNRPQMPHSSAIPSVVLAEQQPIETTYLLSLRPKGRKKQAVTSAAPVPSEKIESVHGAPAAAQPAERPASQGQQATTTTPTAHPCHHAYAAHQHRFNVAIIFLVALCVIVVVKAESRGSCDGPDGTIVSDSPGGLIRLEIDQLSKKQTLSIQAEQISEQVVAEKGRL</sequence>
<dbReference type="AlphaFoldDB" id="A0A0C4EE28"/>
<reference evidence="5" key="2">
    <citation type="submission" date="2010-05" db="EMBL/GenBank/DDBJ databases">
        <title>The genome sequence of Magnaporthe poae strain ATCC 64411.</title>
        <authorList>
            <person name="Ma L.-J."/>
            <person name="Dead R."/>
            <person name="Young S."/>
            <person name="Zeng Q."/>
            <person name="Koehrsen M."/>
            <person name="Alvarado L."/>
            <person name="Berlin A."/>
            <person name="Chapman S.B."/>
            <person name="Chen Z."/>
            <person name="Freedman E."/>
            <person name="Gellesch M."/>
            <person name="Goldberg J."/>
            <person name="Griggs A."/>
            <person name="Gujja S."/>
            <person name="Heilman E.R."/>
            <person name="Heiman D."/>
            <person name="Hepburn T."/>
            <person name="Howarth C."/>
            <person name="Jen D."/>
            <person name="Larson L."/>
            <person name="Mehta T."/>
            <person name="Neiman D."/>
            <person name="Pearson M."/>
            <person name="Roberts A."/>
            <person name="Saif S."/>
            <person name="Shea T."/>
            <person name="Shenoy N."/>
            <person name="Sisk P."/>
            <person name="Stolte C."/>
            <person name="Sykes S."/>
            <person name="Walk T."/>
            <person name="White J."/>
            <person name="Yandava C."/>
            <person name="Haas B."/>
            <person name="Nusbaum C."/>
            <person name="Birren B."/>
        </authorList>
    </citation>
    <scope>NUCLEOTIDE SEQUENCE [LARGE SCALE GENOMIC DNA]</scope>
    <source>
        <strain evidence="5">ATCC 64411 / 73-15</strain>
    </source>
</reference>
<proteinExistence type="predicted"/>
<keyword evidence="2" id="KW-0732">Signal</keyword>
<dbReference type="EMBL" id="ADBL01002709">
    <property type="status" value="NOT_ANNOTATED_CDS"/>
    <property type="molecule type" value="Genomic_DNA"/>
</dbReference>
<feature type="compositionally biased region" description="Low complexity" evidence="1">
    <location>
        <begin position="114"/>
        <end position="138"/>
    </location>
</feature>